<evidence type="ECO:0000313" key="8">
    <source>
        <dbReference type="Proteomes" id="UP001305702"/>
    </source>
</evidence>
<gene>
    <name evidence="7" type="ORF">MJA45_15320</name>
</gene>
<dbReference type="GO" id="GO:0012505">
    <property type="term" value="C:endomembrane system"/>
    <property type="evidence" value="ECO:0007669"/>
    <property type="project" value="UniProtKB-SubCell"/>
</dbReference>
<proteinExistence type="predicted"/>
<name>A0AA96LBW9_9BACL</name>
<evidence type="ECO:0000256" key="4">
    <source>
        <dbReference type="ARBA" id="ARBA00023136"/>
    </source>
</evidence>
<reference evidence="7 8" key="1">
    <citation type="submission" date="2022-02" db="EMBL/GenBank/DDBJ databases">
        <title>Paenibacillus sp. MBLB1776 Whole Genome Shotgun Sequencing.</title>
        <authorList>
            <person name="Hwang C.Y."/>
            <person name="Cho E.-S."/>
            <person name="Seo M.-J."/>
        </authorList>
    </citation>
    <scope>NUCLEOTIDE SEQUENCE [LARGE SCALE GENOMIC DNA]</scope>
    <source>
        <strain evidence="7 8">MBLB1776</strain>
    </source>
</reference>
<sequence length="131" mass="15052">MSNSYLAKLKQWAKALKRNLYVLYLACRDPRVPWYGKLAAVCVAAYAFSPIDLIPDFIPVLGYVDDLILVPLGVALALRLIPRPIIEEYRRVAEERSQQRKPVNWFTGALFILLWIALGIWLIRVFFGLFA</sequence>
<dbReference type="EMBL" id="CP130318">
    <property type="protein sequence ID" value="WNQ09017.1"/>
    <property type="molecule type" value="Genomic_DNA"/>
</dbReference>
<feature type="transmembrane region" description="Helical" evidence="5">
    <location>
        <begin position="34"/>
        <end position="54"/>
    </location>
</feature>
<keyword evidence="4 5" id="KW-0472">Membrane</keyword>
<feature type="transmembrane region" description="Helical" evidence="5">
    <location>
        <begin position="60"/>
        <end position="82"/>
    </location>
</feature>
<evidence type="ECO:0000259" key="6">
    <source>
        <dbReference type="Pfam" id="PF06803"/>
    </source>
</evidence>
<dbReference type="KEGG" id="paun:MJA45_15320"/>
<keyword evidence="3 5" id="KW-1133">Transmembrane helix</keyword>
<evidence type="ECO:0000256" key="2">
    <source>
        <dbReference type="ARBA" id="ARBA00022692"/>
    </source>
</evidence>
<dbReference type="InterPro" id="IPR010652">
    <property type="entry name" value="DUF1232"/>
</dbReference>
<evidence type="ECO:0000313" key="7">
    <source>
        <dbReference type="EMBL" id="WNQ09017.1"/>
    </source>
</evidence>
<evidence type="ECO:0000256" key="3">
    <source>
        <dbReference type="ARBA" id="ARBA00022989"/>
    </source>
</evidence>
<dbReference type="AlphaFoldDB" id="A0AA96LBW9"/>
<keyword evidence="2 5" id="KW-0812">Transmembrane</keyword>
<evidence type="ECO:0000256" key="1">
    <source>
        <dbReference type="ARBA" id="ARBA00004127"/>
    </source>
</evidence>
<feature type="transmembrane region" description="Helical" evidence="5">
    <location>
        <begin position="103"/>
        <end position="127"/>
    </location>
</feature>
<dbReference type="RefSeq" id="WP_315602784.1">
    <property type="nucleotide sequence ID" value="NZ_CP130318.1"/>
</dbReference>
<feature type="domain" description="DUF1232" evidence="6">
    <location>
        <begin position="37"/>
        <end position="72"/>
    </location>
</feature>
<comment type="subcellular location">
    <subcellularLocation>
        <location evidence="1">Endomembrane system</location>
        <topology evidence="1">Multi-pass membrane protein</topology>
    </subcellularLocation>
</comment>
<protein>
    <submittedName>
        <fullName evidence="7">YkvA family protein</fullName>
    </submittedName>
</protein>
<keyword evidence="8" id="KW-1185">Reference proteome</keyword>
<dbReference type="Pfam" id="PF06803">
    <property type="entry name" value="DUF1232"/>
    <property type="match status" value="1"/>
</dbReference>
<accession>A0AA96LBW9</accession>
<dbReference type="Proteomes" id="UP001305702">
    <property type="component" value="Chromosome"/>
</dbReference>
<evidence type="ECO:0000256" key="5">
    <source>
        <dbReference type="SAM" id="Phobius"/>
    </source>
</evidence>
<organism evidence="7 8">
    <name type="scientific">Paenibacillus aurantius</name>
    <dbReference type="NCBI Taxonomy" id="2918900"/>
    <lineage>
        <taxon>Bacteria</taxon>
        <taxon>Bacillati</taxon>
        <taxon>Bacillota</taxon>
        <taxon>Bacilli</taxon>
        <taxon>Bacillales</taxon>
        <taxon>Paenibacillaceae</taxon>
        <taxon>Paenibacillus</taxon>
    </lineage>
</organism>